<dbReference type="AlphaFoldDB" id="A0A4Q1HKR6"/>
<comment type="caution">
    <text evidence="2">The sequence shown here is derived from an EMBL/GenBank/DDBJ whole genome shotgun (WGS) entry which is preliminary data.</text>
</comment>
<reference evidence="2 3" key="1">
    <citation type="journal article" date="2017" name="Int. J. Syst. Evol. Microbiol.">
        <title>Achromobacter aloeverae sp. nov., isolated from the root of Aloe vera (L.) Burm.f.</title>
        <authorList>
            <person name="Kuncharoen N."/>
            <person name="Muramatsu Y."/>
            <person name="Shibata C."/>
            <person name="Kamakura Y."/>
            <person name="Nakagawa Y."/>
            <person name="Tanasupawat S."/>
        </authorList>
    </citation>
    <scope>NUCLEOTIDE SEQUENCE [LARGE SCALE GENOMIC DNA]</scope>
    <source>
        <strain evidence="2 3">AVA-1</strain>
    </source>
</reference>
<dbReference type="Pfam" id="PF12697">
    <property type="entry name" value="Abhydrolase_6"/>
    <property type="match status" value="1"/>
</dbReference>
<accession>A0A4Q1HKR6</accession>
<dbReference type="InterPro" id="IPR000073">
    <property type="entry name" value="AB_hydrolase_1"/>
</dbReference>
<gene>
    <name evidence="2" type="ORF">C7R54_07355</name>
</gene>
<evidence type="ECO:0000313" key="3">
    <source>
        <dbReference type="Proteomes" id="UP000290849"/>
    </source>
</evidence>
<dbReference type="OrthoDB" id="9112061at2"/>
<sequence length="277" mass="29883">MTAFDFSLIDRLPSYPAGAGRLLLSAPPAHGQPLLLFVHGAYHGAWCYANYLDYFTRHDVACAALDLPGHGGLPQDATFLHAGIRALAVSVQRAAERLEGAVVLVGHSMGALPVLVAATEMARAPAGVVLIAPSPPANLPGAAALPLVPEDILRAPPGDAEIRERFAGCAADVDVSAIRVRLCAESPQVLNDRYALRVAVNPFAMRSPGLCLEAGLDDPARHPDGQDRAVADFFGFEHQLLRDQPHAMMYGERWESSAAVLLDWYQRTFDRRRRGPR</sequence>
<dbReference type="GO" id="GO:0055088">
    <property type="term" value="P:lipid homeostasis"/>
    <property type="evidence" value="ECO:0007669"/>
    <property type="project" value="TreeGrafter"/>
</dbReference>
<dbReference type="GO" id="GO:0006654">
    <property type="term" value="P:phosphatidic acid biosynthetic process"/>
    <property type="evidence" value="ECO:0007669"/>
    <property type="project" value="TreeGrafter"/>
</dbReference>
<keyword evidence="2" id="KW-0378">Hydrolase</keyword>
<organism evidence="2 3">
    <name type="scientific">Achromobacter aloeverae</name>
    <dbReference type="NCBI Taxonomy" id="1750518"/>
    <lineage>
        <taxon>Bacteria</taxon>
        <taxon>Pseudomonadati</taxon>
        <taxon>Pseudomonadota</taxon>
        <taxon>Betaproteobacteria</taxon>
        <taxon>Burkholderiales</taxon>
        <taxon>Alcaligenaceae</taxon>
        <taxon>Achromobacter</taxon>
    </lineage>
</organism>
<evidence type="ECO:0000259" key="1">
    <source>
        <dbReference type="Pfam" id="PF12697"/>
    </source>
</evidence>
<dbReference type="GO" id="GO:0052689">
    <property type="term" value="F:carboxylic ester hydrolase activity"/>
    <property type="evidence" value="ECO:0007669"/>
    <property type="project" value="TreeGrafter"/>
</dbReference>
<name>A0A4Q1HKR6_9BURK</name>
<dbReference type="InterPro" id="IPR029058">
    <property type="entry name" value="AB_hydrolase_fold"/>
</dbReference>
<keyword evidence="3" id="KW-1185">Reference proteome</keyword>
<dbReference type="Proteomes" id="UP000290849">
    <property type="component" value="Unassembled WGS sequence"/>
</dbReference>
<dbReference type="PANTHER" id="PTHR42886:SF42">
    <property type="entry name" value="ALPHA_BETA-HYDROLASES SUPERFAMILY PROTEIN"/>
    <property type="match status" value="1"/>
</dbReference>
<proteinExistence type="predicted"/>
<dbReference type="SUPFAM" id="SSF53474">
    <property type="entry name" value="alpha/beta-Hydrolases"/>
    <property type="match status" value="1"/>
</dbReference>
<protein>
    <submittedName>
        <fullName evidence="2">Alpha/beta hydrolase</fullName>
    </submittedName>
</protein>
<dbReference type="Gene3D" id="3.40.50.1820">
    <property type="entry name" value="alpha/beta hydrolase"/>
    <property type="match status" value="1"/>
</dbReference>
<dbReference type="PANTHER" id="PTHR42886">
    <property type="entry name" value="RE40534P-RELATED"/>
    <property type="match status" value="1"/>
</dbReference>
<dbReference type="EMBL" id="PYAL01000002">
    <property type="protein sequence ID" value="RXN91007.1"/>
    <property type="molecule type" value="Genomic_DNA"/>
</dbReference>
<dbReference type="GO" id="GO:0042171">
    <property type="term" value="F:lysophosphatidic acid acyltransferase activity"/>
    <property type="evidence" value="ECO:0007669"/>
    <property type="project" value="TreeGrafter"/>
</dbReference>
<dbReference type="RefSeq" id="WP_129149565.1">
    <property type="nucleotide sequence ID" value="NZ_JBHSDO010000013.1"/>
</dbReference>
<evidence type="ECO:0000313" key="2">
    <source>
        <dbReference type="EMBL" id="RXN91007.1"/>
    </source>
</evidence>
<feature type="domain" description="AB hydrolase-1" evidence="1">
    <location>
        <begin position="35"/>
        <end position="218"/>
    </location>
</feature>